<dbReference type="FunFam" id="2.60.40.10:FF:000022">
    <property type="entry name" value="Cardiac titin"/>
    <property type="match status" value="3"/>
</dbReference>
<protein>
    <recommendedName>
        <fullName evidence="1">Ig-like domain-containing protein</fullName>
    </recommendedName>
</protein>
<proteinExistence type="predicted"/>
<feature type="domain" description="Ig-like" evidence="1">
    <location>
        <begin position="18"/>
        <end position="108"/>
    </location>
</feature>
<dbReference type="InterPro" id="IPR013783">
    <property type="entry name" value="Ig-like_fold"/>
</dbReference>
<evidence type="ECO:0000259" key="1">
    <source>
        <dbReference type="PROSITE" id="PS50835"/>
    </source>
</evidence>
<dbReference type="PANTHER" id="PTHR47633:SF15">
    <property type="entry name" value="IG-LIKE DOMAIN-CONTAINING PROTEIN"/>
    <property type="match status" value="1"/>
</dbReference>
<dbReference type="SMART" id="SM00409">
    <property type="entry name" value="IG"/>
    <property type="match status" value="3"/>
</dbReference>
<dbReference type="InterPro" id="IPR036179">
    <property type="entry name" value="Ig-like_dom_sf"/>
</dbReference>
<feature type="domain" description="Ig-like" evidence="1">
    <location>
        <begin position="194"/>
        <end position="281"/>
    </location>
</feature>
<name>A0A669Q6S3_PHACC</name>
<dbReference type="PROSITE" id="PS50835">
    <property type="entry name" value="IG_LIKE"/>
    <property type="match status" value="3"/>
</dbReference>
<dbReference type="InterPro" id="IPR007110">
    <property type="entry name" value="Ig-like_dom"/>
</dbReference>
<dbReference type="AlphaFoldDB" id="A0A669Q6S3"/>
<dbReference type="CDD" id="cd00096">
    <property type="entry name" value="Ig"/>
    <property type="match status" value="3"/>
</dbReference>
<dbReference type="Ensembl" id="ENSPCLT00000020409.1">
    <property type="protein sequence ID" value="ENSPCLP00000015495.1"/>
    <property type="gene ID" value="ENSPCLG00000012642.1"/>
</dbReference>
<organism evidence="2 3">
    <name type="scientific">Phasianus colchicus</name>
    <name type="common">Common pheasant</name>
    <dbReference type="NCBI Taxonomy" id="9054"/>
    <lineage>
        <taxon>Eukaryota</taxon>
        <taxon>Metazoa</taxon>
        <taxon>Chordata</taxon>
        <taxon>Craniata</taxon>
        <taxon>Vertebrata</taxon>
        <taxon>Euteleostomi</taxon>
        <taxon>Archelosauria</taxon>
        <taxon>Archosauria</taxon>
        <taxon>Dinosauria</taxon>
        <taxon>Saurischia</taxon>
        <taxon>Theropoda</taxon>
        <taxon>Coelurosauria</taxon>
        <taxon>Aves</taxon>
        <taxon>Neognathae</taxon>
        <taxon>Galloanserae</taxon>
        <taxon>Galliformes</taxon>
        <taxon>Phasianidae</taxon>
        <taxon>Phasianinae</taxon>
        <taxon>Phasianus</taxon>
    </lineage>
</organism>
<dbReference type="InterPro" id="IPR003598">
    <property type="entry name" value="Ig_sub2"/>
</dbReference>
<reference evidence="2" key="1">
    <citation type="submission" date="2025-08" db="UniProtKB">
        <authorList>
            <consortium name="Ensembl"/>
        </authorList>
    </citation>
    <scope>IDENTIFICATION</scope>
</reference>
<dbReference type="Pfam" id="PF07679">
    <property type="entry name" value="I-set"/>
    <property type="match status" value="3"/>
</dbReference>
<evidence type="ECO:0000313" key="3">
    <source>
        <dbReference type="Proteomes" id="UP000472261"/>
    </source>
</evidence>
<accession>A0A669Q6S3</accession>
<dbReference type="SMART" id="SM00408">
    <property type="entry name" value="IGc2"/>
    <property type="match status" value="3"/>
</dbReference>
<sequence length="293" mass="32371">MLYQLPYLSFSLMYLEPPSFERTPEPLDVLPGTSVTFTGVIRGTPPFKVNWFRGASELVPGDKCNVYLEDSVVELELFDVTPLQSGEYTCLVTNEAGRANSVFVKKLSDQYVEPGKPIILEGTYTGSLPISVTWKKNGHTLAQSHKCSITTTEKSCILEILDSTKEDAGEYTCHVENEAGRDVCEAVVSTLEPPYFVTHLEPLEVSVGDYTTLQCHVAGTPEITVSWYKGDTKLRSTPEYKVFFKDNIASLTFNKVVIDDSGEYICKAENSVGTASTKPLTLWALPTQVLGLQ</sequence>
<dbReference type="Gene3D" id="2.60.40.10">
    <property type="entry name" value="Immunoglobulins"/>
    <property type="match status" value="3"/>
</dbReference>
<keyword evidence="3" id="KW-1185">Reference proteome</keyword>
<dbReference type="PANTHER" id="PTHR47633">
    <property type="entry name" value="IMMUNOGLOBULIN"/>
    <property type="match status" value="1"/>
</dbReference>
<dbReference type="Proteomes" id="UP000472261">
    <property type="component" value="Unplaced"/>
</dbReference>
<feature type="domain" description="Ig-like" evidence="1">
    <location>
        <begin position="112"/>
        <end position="189"/>
    </location>
</feature>
<dbReference type="InterPro" id="IPR013098">
    <property type="entry name" value="Ig_I-set"/>
</dbReference>
<dbReference type="InterPro" id="IPR003599">
    <property type="entry name" value="Ig_sub"/>
</dbReference>
<reference evidence="2" key="2">
    <citation type="submission" date="2025-09" db="UniProtKB">
        <authorList>
            <consortium name="Ensembl"/>
        </authorList>
    </citation>
    <scope>IDENTIFICATION</scope>
</reference>
<dbReference type="SUPFAM" id="SSF48726">
    <property type="entry name" value="Immunoglobulin"/>
    <property type="match status" value="3"/>
</dbReference>
<evidence type="ECO:0000313" key="2">
    <source>
        <dbReference type="Ensembl" id="ENSPCLP00000015495.1"/>
    </source>
</evidence>